<protein>
    <submittedName>
        <fullName evidence="2">Uncharacterized protein</fullName>
    </submittedName>
</protein>
<sequence length="256" mass="27999">MGLDFKDGKWFTSDGEPMDVSLAFDPVSPCLVPGTPTDSRVPKCESQDENWVGTQLITTDNASAAIMKTDSLPVENGSDGRAMSDINLEDATGNKENIPPQATAARQGEHATVMCDPCTVPMTSLLTAFEQMMVFQEKSADLYQKQADLARETSMFLNSAIKPLVLALDATNKGQREACEADVMMYMGSEVRGYRSGNWVTYLHPDEPSQKVIAVECVSESDMLVEEHSGPGKRVERPDVEDIDTNRNPSKRVRGG</sequence>
<feature type="region of interest" description="Disordered" evidence="1">
    <location>
        <begin position="225"/>
        <end position="256"/>
    </location>
</feature>
<dbReference type="EMBL" id="JASBNA010000115">
    <property type="protein sequence ID" value="KAK7676483.1"/>
    <property type="molecule type" value="Genomic_DNA"/>
</dbReference>
<name>A0AAW0F8Y8_9APHY</name>
<accession>A0AAW0F8Y8</accession>
<proteinExistence type="predicted"/>
<evidence type="ECO:0000313" key="2">
    <source>
        <dbReference type="EMBL" id="KAK7676483.1"/>
    </source>
</evidence>
<evidence type="ECO:0000256" key="1">
    <source>
        <dbReference type="SAM" id="MobiDB-lite"/>
    </source>
</evidence>
<gene>
    <name evidence="2" type="ORF">QCA50_020557</name>
</gene>
<reference evidence="2 3" key="1">
    <citation type="submission" date="2022-09" db="EMBL/GenBank/DDBJ databases">
        <authorList>
            <person name="Palmer J.M."/>
        </authorList>
    </citation>
    <scope>NUCLEOTIDE SEQUENCE [LARGE SCALE GENOMIC DNA]</scope>
    <source>
        <strain evidence="2 3">DSM 7382</strain>
    </source>
</reference>
<dbReference type="AlphaFoldDB" id="A0AAW0F8Y8"/>
<keyword evidence="3" id="KW-1185">Reference proteome</keyword>
<feature type="compositionally biased region" description="Basic and acidic residues" evidence="1">
    <location>
        <begin position="225"/>
        <end position="240"/>
    </location>
</feature>
<evidence type="ECO:0000313" key="3">
    <source>
        <dbReference type="Proteomes" id="UP001385951"/>
    </source>
</evidence>
<dbReference type="Proteomes" id="UP001385951">
    <property type="component" value="Unassembled WGS sequence"/>
</dbReference>
<comment type="caution">
    <text evidence="2">The sequence shown here is derived from an EMBL/GenBank/DDBJ whole genome shotgun (WGS) entry which is preliminary data.</text>
</comment>
<organism evidence="2 3">
    <name type="scientific">Cerrena zonata</name>
    <dbReference type="NCBI Taxonomy" id="2478898"/>
    <lineage>
        <taxon>Eukaryota</taxon>
        <taxon>Fungi</taxon>
        <taxon>Dikarya</taxon>
        <taxon>Basidiomycota</taxon>
        <taxon>Agaricomycotina</taxon>
        <taxon>Agaricomycetes</taxon>
        <taxon>Polyporales</taxon>
        <taxon>Cerrenaceae</taxon>
        <taxon>Cerrena</taxon>
    </lineage>
</organism>